<keyword evidence="3" id="KW-1185">Reference proteome</keyword>
<protein>
    <submittedName>
        <fullName evidence="2">Uncharacterized protein</fullName>
    </submittedName>
</protein>
<dbReference type="EMBL" id="JAAQHG020000011">
    <property type="protein sequence ID" value="KAL1587295.1"/>
    <property type="molecule type" value="Genomic_DNA"/>
</dbReference>
<dbReference type="AlphaFoldDB" id="A0AB34KR65"/>
<evidence type="ECO:0000256" key="1">
    <source>
        <dbReference type="SAM" id="MobiDB-lite"/>
    </source>
</evidence>
<dbReference type="GeneID" id="96005862"/>
<feature type="region of interest" description="Disordered" evidence="1">
    <location>
        <begin position="1"/>
        <end position="69"/>
    </location>
</feature>
<name>A0AB34KR65_9PEZI</name>
<evidence type="ECO:0000313" key="2">
    <source>
        <dbReference type="EMBL" id="KAL1587295.1"/>
    </source>
</evidence>
<feature type="compositionally biased region" description="Low complexity" evidence="1">
    <location>
        <begin position="50"/>
        <end position="69"/>
    </location>
</feature>
<organism evidence="2 3">
    <name type="scientific">Cladosporium halotolerans</name>
    <dbReference type="NCBI Taxonomy" id="1052096"/>
    <lineage>
        <taxon>Eukaryota</taxon>
        <taxon>Fungi</taxon>
        <taxon>Dikarya</taxon>
        <taxon>Ascomycota</taxon>
        <taxon>Pezizomycotina</taxon>
        <taxon>Dothideomycetes</taxon>
        <taxon>Dothideomycetidae</taxon>
        <taxon>Cladosporiales</taxon>
        <taxon>Cladosporiaceae</taxon>
        <taxon>Cladosporium</taxon>
    </lineage>
</organism>
<comment type="caution">
    <text evidence="2">The sequence shown here is derived from an EMBL/GenBank/DDBJ whole genome shotgun (WGS) entry which is preliminary data.</text>
</comment>
<evidence type="ECO:0000313" key="3">
    <source>
        <dbReference type="Proteomes" id="UP000803884"/>
    </source>
</evidence>
<accession>A0AB34KR65</accession>
<sequence length="278" mass="29870">MSMTTSSSEMMITSTTDSSSSSTEVPDPYEETTTTTSSSSIEAPDPYEETTSTTTTSSSSSSTAASTTTGNAPYSGYLRLASPTPCDFGGPTDTLEDDSYCELELPFDVTLYSTSSNRIFPGTNGHISLERGSTQFLAKRFPYPGTVFPDAVIAPFFDDLFAYGNETTQQWIFYEIEGTKVTFEYYVARAAQRESIYHFTVAYNSAAPNAFTFTYYSVGTMGQADTGMNGAVAFVGIQGLDGQGQKQAAEYSWRQTIVEPGLTVVCNGALNSCIGALP</sequence>
<feature type="compositionally biased region" description="Low complexity" evidence="1">
    <location>
        <begin position="1"/>
        <end position="23"/>
    </location>
</feature>
<dbReference type="Proteomes" id="UP000803884">
    <property type="component" value="Unassembled WGS sequence"/>
</dbReference>
<reference evidence="2 3" key="1">
    <citation type="journal article" date="2020" name="Microbiol. Resour. Announc.">
        <title>Draft Genome Sequence of a Cladosporium Species Isolated from the Mesophotic Ascidian Didemnum maculosum.</title>
        <authorList>
            <person name="Gioti A."/>
            <person name="Siaperas R."/>
            <person name="Nikolaivits E."/>
            <person name="Le Goff G."/>
            <person name="Ouazzani J."/>
            <person name="Kotoulas G."/>
            <person name="Topakas E."/>
        </authorList>
    </citation>
    <scope>NUCLEOTIDE SEQUENCE [LARGE SCALE GENOMIC DNA]</scope>
    <source>
        <strain evidence="2 3">TM138-S3</strain>
    </source>
</reference>
<gene>
    <name evidence="2" type="ORF">WHR41_04418</name>
</gene>
<proteinExistence type="predicted"/>
<dbReference type="RefSeq" id="XP_069230400.1">
    <property type="nucleotide sequence ID" value="XM_069373024.1"/>
</dbReference>